<feature type="compositionally biased region" description="Basic and acidic residues" evidence="1">
    <location>
        <begin position="92"/>
        <end position="114"/>
    </location>
</feature>
<proteinExistence type="predicted"/>
<dbReference type="AlphaFoldDB" id="A0A6J4IU56"/>
<evidence type="ECO:0000256" key="1">
    <source>
        <dbReference type="SAM" id="MobiDB-lite"/>
    </source>
</evidence>
<feature type="region of interest" description="Disordered" evidence="1">
    <location>
        <begin position="1"/>
        <end position="153"/>
    </location>
</feature>
<reference evidence="2" key="1">
    <citation type="submission" date="2020-02" db="EMBL/GenBank/DDBJ databases">
        <authorList>
            <person name="Meier V. D."/>
        </authorList>
    </citation>
    <scope>NUCLEOTIDE SEQUENCE</scope>
    <source>
        <strain evidence="2">AVDCRST_MAG52</strain>
    </source>
</reference>
<feature type="compositionally biased region" description="Basic and acidic residues" evidence="1">
    <location>
        <begin position="11"/>
        <end position="21"/>
    </location>
</feature>
<accession>A0A6J4IU56</accession>
<dbReference type="EMBL" id="CADCTN010000180">
    <property type="protein sequence ID" value="CAA9259286.1"/>
    <property type="molecule type" value="Genomic_DNA"/>
</dbReference>
<evidence type="ECO:0000313" key="2">
    <source>
        <dbReference type="EMBL" id="CAA9259286.1"/>
    </source>
</evidence>
<gene>
    <name evidence="2" type="ORF">AVDCRST_MAG52-2507</name>
</gene>
<feature type="non-terminal residue" evidence="2">
    <location>
        <position position="1"/>
    </location>
</feature>
<name>A0A6J4IU56_9ACTN</name>
<feature type="non-terminal residue" evidence="2">
    <location>
        <position position="153"/>
    </location>
</feature>
<feature type="compositionally biased region" description="Basic residues" evidence="1">
    <location>
        <begin position="31"/>
        <end position="62"/>
    </location>
</feature>
<protein>
    <submittedName>
        <fullName evidence="2">Streptomyces cyclase/dehydrase</fullName>
    </submittedName>
</protein>
<feature type="compositionally biased region" description="Basic residues" evidence="1">
    <location>
        <begin position="1"/>
        <end position="10"/>
    </location>
</feature>
<feature type="compositionally biased region" description="Basic residues" evidence="1">
    <location>
        <begin position="140"/>
        <end position="153"/>
    </location>
</feature>
<sequence length="153" mass="17501">GQRAGVRGRRRTDPGRLRPVDPVRVLPPVHGRGRAHHPARRHPHPLGHQHRRRQARVRRRDHRAASRGARRLDEHQRRGQARRGGHLPPAGRRQDPRDDPDRLGAPRAGREGRGRPGIRRPPGEGGRQEVQGVHREPGHRDRRLARGRRASQL</sequence>
<organism evidence="2">
    <name type="scientific">uncultured Blastococcus sp</name>
    <dbReference type="NCBI Taxonomy" id="217144"/>
    <lineage>
        <taxon>Bacteria</taxon>
        <taxon>Bacillati</taxon>
        <taxon>Actinomycetota</taxon>
        <taxon>Actinomycetes</taxon>
        <taxon>Geodermatophilales</taxon>
        <taxon>Geodermatophilaceae</taxon>
        <taxon>Blastococcus</taxon>
        <taxon>environmental samples</taxon>
    </lineage>
</organism>